<dbReference type="CDD" id="cd02857">
    <property type="entry name" value="E_set_CDase_PDE_N"/>
    <property type="match status" value="1"/>
</dbReference>
<dbReference type="PROSITE" id="PS51166">
    <property type="entry name" value="CBM20"/>
    <property type="match status" value="1"/>
</dbReference>
<dbReference type="SUPFAM" id="SSF49265">
    <property type="entry name" value="Fibronectin type III"/>
    <property type="match status" value="2"/>
</dbReference>
<dbReference type="SUPFAM" id="SSF51445">
    <property type="entry name" value="(Trans)glycosidases"/>
    <property type="match status" value="1"/>
</dbReference>
<evidence type="ECO:0000256" key="3">
    <source>
        <dbReference type="ARBA" id="ARBA00022801"/>
    </source>
</evidence>
<dbReference type="Pfam" id="PF09136">
    <property type="entry name" value="Glucodextran_B"/>
    <property type="match status" value="1"/>
</dbReference>
<keyword evidence="2" id="KW-0479">Metal-binding</keyword>
<dbReference type="Pfam" id="PF04122">
    <property type="entry name" value="CW_binding_2"/>
    <property type="match status" value="3"/>
</dbReference>
<dbReference type="Gene3D" id="3.40.50.12090">
    <property type="match status" value="2"/>
</dbReference>
<evidence type="ECO:0000259" key="7">
    <source>
        <dbReference type="PROSITE" id="PS50853"/>
    </source>
</evidence>
<dbReference type="CDD" id="cd12962">
    <property type="entry name" value="X25_BaPul_like"/>
    <property type="match status" value="2"/>
</dbReference>
<dbReference type="PANTHER" id="PTHR10357">
    <property type="entry name" value="ALPHA-AMYLASE FAMILY MEMBER"/>
    <property type="match status" value="1"/>
</dbReference>
<dbReference type="Pfam" id="PF02903">
    <property type="entry name" value="Alpha-amylase_N"/>
    <property type="match status" value="1"/>
</dbReference>
<dbReference type="InterPro" id="IPR054409">
    <property type="entry name" value="X25_BaPul-like"/>
</dbReference>
<dbReference type="InterPro" id="IPR006047">
    <property type="entry name" value="GH13_cat_dom"/>
</dbReference>
<keyword evidence="3" id="KW-0378">Hydrolase</keyword>
<dbReference type="PROSITE" id="PS50853">
    <property type="entry name" value="FN3"/>
    <property type="match status" value="1"/>
</dbReference>
<dbReference type="Pfam" id="PF22058">
    <property type="entry name" value="X25_BaPul_like"/>
    <property type="match status" value="2"/>
</dbReference>
<dbReference type="SUPFAM" id="SSF81296">
    <property type="entry name" value="E set domains"/>
    <property type="match status" value="2"/>
</dbReference>
<gene>
    <name evidence="9" type="ORF">FBF83_08585</name>
</gene>
<evidence type="ECO:0000256" key="1">
    <source>
        <dbReference type="ARBA" id="ARBA00001913"/>
    </source>
</evidence>
<dbReference type="InterPro" id="IPR031319">
    <property type="entry name" value="A-amylase_C"/>
</dbReference>
<dbReference type="InterPro" id="IPR036116">
    <property type="entry name" value="FN3_sf"/>
</dbReference>
<dbReference type="Proteomes" id="UP000310541">
    <property type="component" value="Unassembled WGS sequence"/>
</dbReference>
<dbReference type="RefSeq" id="WP_136946744.1">
    <property type="nucleotide sequence ID" value="NZ_SWFM01000002.1"/>
</dbReference>
<comment type="cofactor">
    <cofactor evidence="1">
        <name>Ca(2+)</name>
        <dbReference type="ChEBI" id="CHEBI:29108"/>
    </cofactor>
</comment>
<evidence type="ECO:0000313" key="10">
    <source>
        <dbReference type="Proteomes" id="UP000310541"/>
    </source>
</evidence>
<evidence type="ECO:0000256" key="6">
    <source>
        <dbReference type="SAM" id="MobiDB-lite"/>
    </source>
</evidence>
<comment type="caution">
    <text evidence="9">The sequence shown here is derived from an EMBL/GenBank/DDBJ whole genome shotgun (WGS) entry which is preliminary data.</text>
</comment>
<dbReference type="SMART" id="SM01065">
    <property type="entry name" value="CBM_2"/>
    <property type="match status" value="2"/>
</dbReference>
<evidence type="ECO:0000256" key="4">
    <source>
        <dbReference type="ARBA" id="ARBA00022837"/>
    </source>
</evidence>
<dbReference type="InterPro" id="IPR013780">
    <property type="entry name" value="Glyco_hydro_b"/>
</dbReference>
<dbReference type="OrthoDB" id="9805159at2"/>
<dbReference type="InterPro" id="IPR045857">
    <property type="entry name" value="O16G_dom_2"/>
</dbReference>
<feature type="domain" description="CBM20" evidence="8">
    <location>
        <begin position="1329"/>
        <end position="1426"/>
    </location>
</feature>
<accession>A0A4U1MJU1</accession>
<proteinExistence type="predicted"/>
<dbReference type="GO" id="GO:0046872">
    <property type="term" value="F:metal ion binding"/>
    <property type="evidence" value="ECO:0007669"/>
    <property type="project" value="UniProtKB-KW"/>
</dbReference>
<name>A0A4U1MJU1_9BACL</name>
<dbReference type="Gene3D" id="2.60.40.1180">
    <property type="entry name" value="Golgi alpha-mannosidase II"/>
    <property type="match status" value="1"/>
</dbReference>
<dbReference type="Pfam" id="PF22026">
    <property type="entry name" value="Alpha-amylase_C_2"/>
    <property type="match status" value="1"/>
</dbReference>
<organism evidence="9 10">
    <name type="scientific">Guptibacillus hwajinpoensis</name>
    <dbReference type="NCBI Taxonomy" id="208199"/>
    <lineage>
        <taxon>Bacteria</taxon>
        <taxon>Bacillati</taxon>
        <taxon>Bacillota</taxon>
        <taxon>Bacilli</taxon>
        <taxon>Bacillales</taxon>
        <taxon>Guptibacillaceae</taxon>
        <taxon>Guptibacillus</taxon>
    </lineage>
</organism>
<dbReference type="InterPro" id="IPR054174">
    <property type="entry name" value="Alpha-amylase-like_C"/>
</dbReference>
<dbReference type="CDD" id="cd11338">
    <property type="entry name" value="AmyAc_CMD"/>
    <property type="match status" value="1"/>
</dbReference>
<feature type="domain" description="Fibronectin type-III" evidence="7">
    <location>
        <begin position="1032"/>
        <end position="1120"/>
    </location>
</feature>
<dbReference type="GO" id="GO:0005975">
    <property type="term" value="P:carbohydrate metabolic process"/>
    <property type="evidence" value="ECO:0007669"/>
    <property type="project" value="InterPro"/>
</dbReference>
<dbReference type="InterPro" id="IPR013783">
    <property type="entry name" value="Ig-like_fold"/>
</dbReference>
<dbReference type="SMART" id="SM00060">
    <property type="entry name" value="FN3"/>
    <property type="match status" value="2"/>
</dbReference>
<evidence type="ECO:0000256" key="2">
    <source>
        <dbReference type="ARBA" id="ARBA00022723"/>
    </source>
</evidence>
<dbReference type="InterPro" id="IPR014756">
    <property type="entry name" value="Ig_E-set"/>
</dbReference>
<dbReference type="Gene3D" id="2.60.40.10">
    <property type="entry name" value="Immunoglobulins"/>
    <property type="match status" value="8"/>
</dbReference>
<feature type="region of interest" description="Disordered" evidence="6">
    <location>
        <begin position="474"/>
        <end position="511"/>
    </location>
</feature>
<dbReference type="CDD" id="cd02859">
    <property type="entry name" value="E_set_AMPKbeta_like_N"/>
    <property type="match status" value="1"/>
</dbReference>
<evidence type="ECO:0000313" key="9">
    <source>
        <dbReference type="EMBL" id="TKD70670.1"/>
    </source>
</evidence>
<sequence>MKRRNRRKLSLSLVIVLVIQLIAGAIPGVKAAEQSPVIDGSSATFVYEGDGSESNVLVAGDFTDWQDGALPLEKGDNNVWRLTVDDLSDGQHEYKFIVEGEWMKDPLNPNGNDNSTFTIGETSTERIVTLAGDLQDEMGAKKEWDPAAEETIMKAKGNGFYEITAELPKGNYEYKIAINKSWGESYGDGANNFKLSLSEATKVTFYYHDGTHAVANSTTYTPISDEKLPRLVGSIQPAIDAGPEWSPEKSTALLTDDNFDNVYKFTASVPKGNYAYKIALGNAWGEDYPADNAKLNVLEKTDVTFYFNAETKEVSTDYSAKGSDGAVTKASLLHNSWEEAYRAPFGAVQVGKKVTIRLASKRDDLTRADLYMKNQNTGTSKLVPMEKAATADGKDFWEADVTPNEKGLYGYKFIVRDGSAKAEYGEDTKQGAAGKAVEANAELYQLTVFDPGFETPDWMKEAVVYQIFPDRFNNGNKDNDDAKKNARGPEPIEHQEWGELPDNPRLSDKPGYEGDGFWSNDFFGGDVKGIQDKLDYIQSLGVNTIYLNPIAEAASNHKYDAADWKSIDPMFGTPKEFKAFTDELEKRDMHLIMDGVFNHVGDDSIYFDRYGKYDVVGAYEYWSRIYDLMNDKGLKEEEAKTEARKQLEKEGQTFNDEYGFHNWFNIKNEKVVDEKGNERYDYQAWWGYDSLPEIKSVDGEAVDYESELNNKKFSDYIMYDKDSASKSWLTNGASGWRLDVANEVDMEFWREFRKELKSEEMAGAGATLKEGEEPLILGEIWDDASKYFLGDQYDSVMNYRFEGAILDFLKNGNAASADEKLMAVQEDYPEEAFHALMNLMGSHDTPRAVYLLGGGTDSYERAEFDPKYDHELGVKRLKLAAVLQMGYPGAPTIYYGDEAGVTGSKDPDDRRTYPWEKENADLVKHYQNAGAVRTANADLLAYGELTTLHAEGDVYAFARTNKDGAAVIAVNRGSKAQTLELDVNDVLLNNIAFTDGLAKDYQATVKDGKLNVTIPAMTGRMLIADNGQSFERPNAVSELKATAGEGSATLSWKGDAKQYKVYKSTLQGAMYEEVTVTDQKSITIDNLTNGQSYFFAVTAVDGDGNESLKVETTEASIPHIEWKEGKYEITPVIALEDQVLDLSKTFAIEGSVMIEGATESDLAEGLIAKLQVKRGDSDWSEKQAMYTGQGGEKDAYNVFKADFRPIEKGTYTYRLAFSTDRGATWKTTNTEEVVLTQNADDVKAPAEAVKLEVPMQESGQITLNWTLEGADNPYLLAIERNGETVELIEEAEAVSYTDFAVENGQTYKYRVVAYDQAGNQTASNEVSVTPDIVMVDVTFKVHAPDYTPLSAKVTMPGDQNGWSTSAWEMSRNGAVSPDWELKKSFPEGTILTYKYTKGESWDQEGLADHTRNDKSDDDVSYYGYGAQGTDLKVTVTNQGGNKMVVQDEIYRWIDMPLVVKSPENGAVVEGDKVTFKGNAIKEGDLTINGEKVKVNDDMTFTHEVTLKNGENEIPVSIAPSEDNKSKIFNNDGGAIAKNTKEYTWKVTSNAGEPEPKEPVRLFGDDRYATAVEISKEGWDKADTVVIARGDNFADALAGAPLAYKLDAPILLTREKGLEKSVKDEIKRLGAKKAIILGGTSAVPKFIAYQLEGMDLKVQRIYGQDRFETAANIQASLGGSPDKAVVAHGMNFPDALAAASYAAENGYPILFAKKDEVPKATKLALRSVDGTIVAGGEAVISKKVFSNLPDAKRYAGENRFGTAASIATELNSSKKVFIATGMDFADALTGSVLAAKQDAAMLLVKPDKLPTETADALKKLEADTFTILGGTKAVSDGVVEKLK</sequence>
<dbReference type="InterPro" id="IPR013784">
    <property type="entry name" value="Carb-bd-like_fold"/>
</dbReference>
<dbReference type="InterPro" id="IPR003961">
    <property type="entry name" value="FN3_dom"/>
</dbReference>
<dbReference type="PANTHER" id="PTHR10357:SF210">
    <property type="entry name" value="MALTODEXTRIN GLUCOSIDASE"/>
    <property type="match status" value="1"/>
</dbReference>
<dbReference type="SMART" id="SM00632">
    <property type="entry name" value="Aamy_C"/>
    <property type="match status" value="1"/>
</dbReference>
<dbReference type="SUPFAM" id="SSF51011">
    <property type="entry name" value="Glycosyl hydrolase domain"/>
    <property type="match status" value="1"/>
</dbReference>
<dbReference type="GO" id="GO:2001070">
    <property type="term" value="F:starch binding"/>
    <property type="evidence" value="ECO:0007669"/>
    <property type="project" value="InterPro"/>
</dbReference>
<dbReference type="InterPro" id="IPR017853">
    <property type="entry name" value="GH"/>
</dbReference>
<protein>
    <submittedName>
        <fullName evidence="9">Amylopullulanase</fullName>
    </submittedName>
</protein>
<dbReference type="Pfam" id="PF16561">
    <property type="entry name" value="AMPK1_CBM"/>
    <property type="match status" value="1"/>
</dbReference>
<dbReference type="Gene3D" id="3.20.20.80">
    <property type="entry name" value="Glycosidases"/>
    <property type="match status" value="1"/>
</dbReference>
<dbReference type="InterPro" id="IPR007253">
    <property type="entry name" value="Cell_wall-bd_2"/>
</dbReference>
<keyword evidence="5" id="KW-0326">Glycosidase</keyword>
<dbReference type="SMART" id="SM00642">
    <property type="entry name" value="Aamy"/>
    <property type="match status" value="1"/>
</dbReference>
<dbReference type="CDD" id="cd00063">
    <property type="entry name" value="FN3"/>
    <property type="match status" value="1"/>
</dbReference>
<reference evidence="9 10" key="1">
    <citation type="submission" date="2019-04" db="EMBL/GenBank/DDBJ databases">
        <title>Genome sequence of Bacillus hwajinpoensis strain Y2.</title>
        <authorList>
            <person name="Fair J.L."/>
            <person name="Maclea K.S."/>
        </authorList>
    </citation>
    <scope>NUCLEOTIDE SEQUENCE [LARGE SCALE GENOMIC DNA]</scope>
    <source>
        <strain evidence="9 10">Y2</strain>
    </source>
</reference>
<dbReference type="Gene3D" id="3.90.400.10">
    <property type="entry name" value="Oligo-1,6-glucosidase, Domain 2"/>
    <property type="match status" value="1"/>
</dbReference>
<dbReference type="InterPro" id="IPR002044">
    <property type="entry name" value="CBM20"/>
</dbReference>
<evidence type="ECO:0000259" key="8">
    <source>
        <dbReference type="PROSITE" id="PS51166"/>
    </source>
</evidence>
<dbReference type="InterPro" id="IPR004185">
    <property type="entry name" value="Glyco_hydro_13_lg-like_dom"/>
</dbReference>
<keyword evidence="4" id="KW-0106">Calcium</keyword>
<dbReference type="InterPro" id="IPR032640">
    <property type="entry name" value="AMPK1_CBM"/>
</dbReference>
<dbReference type="Pfam" id="PF00128">
    <property type="entry name" value="Alpha-amylase"/>
    <property type="match status" value="1"/>
</dbReference>
<evidence type="ECO:0000256" key="5">
    <source>
        <dbReference type="ARBA" id="ARBA00023295"/>
    </source>
</evidence>
<dbReference type="SUPFAM" id="SSF49452">
    <property type="entry name" value="Starch-binding domain-like"/>
    <property type="match status" value="1"/>
</dbReference>
<dbReference type="EMBL" id="SWFM01000002">
    <property type="protein sequence ID" value="TKD70670.1"/>
    <property type="molecule type" value="Genomic_DNA"/>
</dbReference>
<dbReference type="GO" id="GO:0004553">
    <property type="term" value="F:hydrolase activity, hydrolyzing O-glycosyl compounds"/>
    <property type="evidence" value="ECO:0007669"/>
    <property type="project" value="InterPro"/>
</dbReference>